<dbReference type="SUPFAM" id="SSF63825">
    <property type="entry name" value="YWTD domain"/>
    <property type="match status" value="1"/>
</dbReference>
<dbReference type="EMBL" id="PDKM01000003">
    <property type="protein sequence ID" value="RXK10236.1"/>
    <property type="molecule type" value="Genomic_DNA"/>
</dbReference>
<evidence type="ECO:0000256" key="1">
    <source>
        <dbReference type="ARBA" id="ARBA00004236"/>
    </source>
</evidence>
<dbReference type="InterPro" id="IPR009722">
    <property type="entry name" value="YjiK/CarP"/>
</dbReference>
<name>A0AAX2AC34_9BACT</name>
<keyword evidence="7" id="KW-1185">Reference proteome</keyword>
<organism evidence="5 7">
    <name type="scientific">Halarcobacter bivalviorum</name>
    <dbReference type="NCBI Taxonomy" id="663364"/>
    <lineage>
        <taxon>Bacteria</taxon>
        <taxon>Pseudomonadati</taxon>
        <taxon>Campylobacterota</taxon>
        <taxon>Epsilonproteobacteria</taxon>
        <taxon>Campylobacterales</taxon>
        <taxon>Arcobacteraceae</taxon>
        <taxon>Halarcobacter</taxon>
    </lineage>
</organism>
<evidence type="ECO:0000313" key="7">
    <source>
        <dbReference type="Proteomes" id="UP000289193"/>
    </source>
</evidence>
<keyword evidence="2" id="KW-1003">Cell membrane</keyword>
<evidence type="ECO:0000313" key="6">
    <source>
        <dbReference type="Proteomes" id="UP000253850"/>
    </source>
</evidence>
<sequence length="247" mass="28509">MKYSFFLLILFFSFQTLIAKEKVIAKIPEASGIVYSENSNTLFVVNDEGTIYELSLKGEIKREYKLGTYDLEAITIDEEKNLLLIANEEKDELLVVDIKDFTILNKIKIKGTYQGNKIIKKGKDGIEGLTLYKNKIYASNQSNKPYPKEDSSVIVILDYKMKKKLEIVDIIDHKYKDIAGLTFYKDYLYLISDDANLLIKYDITSKKVVKEYKLSKKYAQEGITFDKKGRLYIADDNGQILKLKINE</sequence>
<evidence type="ECO:0000256" key="3">
    <source>
        <dbReference type="ARBA" id="ARBA00023136"/>
    </source>
</evidence>
<dbReference type="Gene3D" id="2.130.10.10">
    <property type="entry name" value="YVTN repeat-like/Quinoprotein amine dehydrogenase"/>
    <property type="match status" value="1"/>
</dbReference>
<evidence type="ECO:0000313" key="5">
    <source>
        <dbReference type="EMBL" id="RXK10236.1"/>
    </source>
</evidence>
<dbReference type="AlphaFoldDB" id="A0AAX2AC34"/>
<reference evidence="5 7" key="1">
    <citation type="submission" date="2017-10" db="EMBL/GenBank/DDBJ databases">
        <title>Genomics of the genus Arcobacter.</title>
        <authorList>
            <person name="Perez-Cataluna A."/>
            <person name="Figueras M.J."/>
        </authorList>
    </citation>
    <scope>NUCLEOTIDE SEQUENCE [LARGE SCALE GENOMIC DNA]</scope>
    <source>
        <strain evidence="5 7">CECT 7835</strain>
    </source>
</reference>
<gene>
    <name evidence="4" type="ORF">ABIV_2176</name>
    <name evidence="5" type="ORF">CRV05_07620</name>
</gene>
<accession>A0AAX2AC34</accession>
<comment type="subcellular location">
    <subcellularLocation>
        <location evidence="1">Cell membrane</location>
    </subcellularLocation>
</comment>
<dbReference type="Pfam" id="PF06977">
    <property type="entry name" value="SdiA-regulated"/>
    <property type="match status" value="1"/>
</dbReference>
<dbReference type="InterPro" id="IPR015943">
    <property type="entry name" value="WD40/YVTN_repeat-like_dom_sf"/>
</dbReference>
<dbReference type="GO" id="GO:0005886">
    <property type="term" value="C:plasma membrane"/>
    <property type="evidence" value="ECO:0007669"/>
    <property type="project" value="UniProtKB-SubCell"/>
</dbReference>
<reference evidence="4 6" key="2">
    <citation type="submission" date="2018-07" db="EMBL/GenBank/DDBJ databases">
        <title>Complete genome of the Arcobacter bivalviorum type strain LMG 26154.</title>
        <authorList>
            <person name="Miller W.G."/>
            <person name="Yee E."/>
            <person name="Bono J.L."/>
        </authorList>
    </citation>
    <scope>NUCLEOTIDE SEQUENCE [LARGE SCALE GENOMIC DNA]</scope>
    <source>
        <strain evidence="4 6">LMG 26154</strain>
    </source>
</reference>
<protein>
    <recommendedName>
        <fullName evidence="8">ATP-binding protein</fullName>
    </recommendedName>
</protein>
<evidence type="ECO:0000313" key="4">
    <source>
        <dbReference type="EMBL" id="AXH13151.1"/>
    </source>
</evidence>
<evidence type="ECO:0008006" key="8">
    <source>
        <dbReference type="Google" id="ProtNLM"/>
    </source>
</evidence>
<dbReference type="KEGG" id="hbv:ABIV_2176"/>
<dbReference type="Proteomes" id="UP000289193">
    <property type="component" value="Unassembled WGS sequence"/>
</dbReference>
<keyword evidence="3" id="KW-0472">Membrane</keyword>
<dbReference type="EMBL" id="CP031217">
    <property type="protein sequence ID" value="AXH13151.1"/>
    <property type="molecule type" value="Genomic_DNA"/>
</dbReference>
<dbReference type="Proteomes" id="UP000253850">
    <property type="component" value="Chromosome"/>
</dbReference>
<proteinExistence type="predicted"/>
<evidence type="ECO:0000256" key="2">
    <source>
        <dbReference type="ARBA" id="ARBA00022475"/>
    </source>
</evidence>
<dbReference type="RefSeq" id="WP_114839945.1">
    <property type="nucleotide sequence ID" value="NZ_CP031217.1"/>
</dbReference>